<evidence type="ECO:0000313" key="4">
    <source>
        <dbReference type="RefSeq" id="XP_002938405.3"/>
    </source>
</evidence>
<dbReference type="PANTHER" id="PTHR48190">
    <property type="entry name" value="PROGRAMMED CELL DEATH PROTEIN 7"/>
    <property type="match status" value="1"/>
</dbReference>
<sequence length="752" mass="84998">MERRPYGFQRPRFGGQKTGSPFQAGSYGYQSGQQVPSCREGIPPETQHGPPQFSFPAPGCYRAAVPPQNEASPAFTPPDGGPEFSLSPQAHRGPQNAGFDVGMLQQRGPPSSMPQHGGPPAAVQQSSGPWFDRPPGDLPQQGMIPERTPPGAMPHHAGQLRGPQVSIPPHRQAPGYMPQYGGPQGSVPRWGGAHTGMHHQGGPLVTPPQHIPLMADMSQGEGFQAGNSEQGKPHTSMPLYEDNRPGAVLHGSRPGFFDSSALPFMSDTGSVNDSHVQHPLPRNVLKQSSVSNKNLEGVKQNISELNRGYRHMQQTMNYAPQVELISSENLKEQLPQHDLFGVQRDEFVQDCSSIPKRDTYLHKPLPNAPHDGRIVVQGRSTVHGEGPARFQERHGDNVFLFGDNGPSDKEIYQQWLSSFLSHRRRKPQKNEPVRHPSVTDARGLVYSALHLVTQLSALCKTLENCDESADSWNEHYSKAVEIRMQLEKKMKTIEEPNFIEDIKRKILRIRKKRLRRKRAKEDTEEGKAEAEHLAEKEARIDRWRMQCVQEVEEKKRERELKAAADSVLSEVRKKQSDTKKMLEVLRSLEKLRKLRKEAAARKGVFPPTSADETFEKHIQRLRELVHTRTTLYDAEERALKVIVDCEQAEERKRDKENRQKKEREKFFQKQREADAMLFGDEELLPPLHPLQPFRQYYLQAEQSVVSLVQIRHEWDQFLVQADHPDASSIPRGWVLPEPPASDTWATAVQQIE</sequence>
<dbReference type="Reactome" id="R-XTR-72165">
    <property type="pathway name" value="mRNA Splicing - Minor Pathway"/>
</dbReference>
<dbReference type="Xenbase" id="XB-GENE-991441">
    <property type="gene designation" value="pdcd7"/>
</dbReference>
<keyword evidence="3" id="KW-1185">Reference proteome</keyword>
<dbReference type="GeneTree" id="ENSGT00390000017392"/>
<dbReference type="AGR" id="Xenbase:XB-GENE-991441"/>
<dbReference type="Proteomes" id="UP000008143">
    <property type="component" value="Chromosome 3"/>
</dbReference>
<proteinExistence type="predicted"/>
<dbReference type="InterPro" id="IPR052831">
    <property type="entry name" value="Apoptosis_promoter"/>
</dbReference>
<evidence type="ECO:0000313" key="5">
    <source>
        <dbReference type="Xenbase" id="XB-GENE-991441"/>
    </source>
</evidence>
<organism evidence="2">
    <name type="scientific">Xenopus tropicalis</name>
    <name type="common">Western clawed frog</name>
    <name type="synonym">Silurana tropicalis</name>
    <dbReference type="NCBI Taxonomy" id="8364"/>
    <lineage>
        <taxon>Eukaryota</taxon>
        <taxon>Metazoa</taxon>
        <taxon>Chordata</taxon>
        <taxon>Craniata</taxon>
        <taxon>Vertebrata</taxon>
        <taxon>Euteleostomi</taxon>
        <taxon>Amphibia</taxon>
        <taxon>Batrachia</taxon>
        <taxon>Anura</taxon>
        <taxon>Pipoidea</taxon>
        <taxon>Pipidae</taxon>
        <taxon>Xenopodinae</taxon>
        <taxon>Xenopus</taxon>
        <taxon>Silurana</taxon>
    </lineage>
</organism>
<protein>
    <submittedName>
        <fullName evidence="2">Programmed cell death 7</fullName>
    </submittedName>
    <submittedName>
        <fullName evidence="4">Programmed cell death protein 7 isoform X1</fullName>
    </submittedName>
</protein>
<feature type="region of interest" description="Disordered" evidence="1">
    <location>
        <begin position="1"/>
        <end position="148"/>
    </location>
</feature>
<reference evidence="2" key="1">
    <citation type="journal article" date="2010" name="Science">
        <title>The genome of the Western clawed frog Xenopus tropicalis.</title>
        <authorList>
            <person name="Hellsten U."/>
            <person name="Harland R.M."/>
            <person name="Gilchrist M.J."/>
            <person name="Hendrix D."/>
            <person name="Jurka J."/>
            <person name="Kapitonov V."/>
            <person name="Ovcharenko I."/>
            <person name="Putnam N.H."/>
            <person name="Shu S."/>
            <person name="Taher L."/>
            <person name="Blitz I.L."/>
            <person name="Blumberg B."/>
            <person name="Dichmann D.S."/>
            <person name="Dubchak I."/>
            <person name="Amaya E."/>
            <person name="Detter J.C."/>
            <person name="Fletcher R."/>
            <person name="Gerhard D.S."/>
            <person name="Goodstein D."/>
            <person name="Graves T."/>
            <person name="Grigoriev I.V."/>
            <person name="Grimwood J."/>
            <person name="Kawashima T."/>
            <person name="Lindquist E."/>
            <person name="Lucas S.M."/>
            <person name="Mead P.E."/>
            <person name="Mitros T."/>
            <person name="Ogino H."/>
            <person name="Ohta Y."/>
            <person name="Poliakov A.V."/>
            <person name="Pollet N."/>
            <person name="Robert J."/>
            <person name="Salamov A."/>
            <person name="Sater A.K."/>
            <person name="Schmutz J."/>
            <person name="Terry A."/>
            <person name="Vize P.D."/>
            <person name="Warren W.C."/>
            <person name="Wells D."/>
            <person name="Wills A."/>
            <person name="Wilson R.K."/>
            <person name="Zimmerman L.B."/>
            <person name="Zorn A.M."/>
            <person name="Grainger R."/>
            <person name="Grammer T."/>
            <person name="Khokha M.K."/>
            <person name="Richardson P.M."/>
            <person name="Rokhsar D.S."/>
        </authorList>
    </citation>
    <scope>NUCLEOTIDE SEQUENCE [LARGE SCALE GENOMIC DNA]</scope>
    <source>
        <strain evidence="2">Nigerian</strain>
    </source>
</reference>
<dbReference type="Bgee" id="ENSXETG00000040352">
    <property type="expression patterns" value="Expressed in ovary and 13 other cell types or tissues"/>
</dbReference>
<dbReference type="GO" id="GO:0005689">
    <property type="term" value="C:U12-type spliceosomal complex"/>
    <property type="evidence" value="ECO:0000318"/>
    <property type="project" value="GO_Central"/>
</dbReference>
<accession>A0A6I8SU86</accession>
<feature type="compositionally biased region" description="Low complexity" evidence="1">
    <location>
        <begin position="25"/>
        <end position="34"/>
    </location>
</feature>
<dbReference type="Pfam" id="PF16021">
    <property type="entry name" value="PDCD7"/>
    <property type="match status" value="1"/>
</dbReference>
<name>A0A6I8SU86_XENTR</name>
<dbReference type="KEGG" id="xtr:100489977"/>
<evidence type="ECO:0000313" key="2">
    <source>
        <dbReference type="Ensembl" id="ENSXETP00000098302"/>
    </source>
</evidence>
<gene>
    <name evidence="2 4 5" type="primary">pdcd7</name>
</gene>
<dbReference type="CTD" id="10081"/>
<dbReference type="OrthoDB" id="2289628at2759"/>
<dbReference type="Ensembl" id="ENSXETT00000074275">
    <property type="protein sequence ID" value="ENSXETP00000098302"/>
    <property type="gene ID" value="ENSXETG00000040352"/>
</dbReference>
<dbReference type="PANTHER" id="PTHR48190:SF2">
    <property type="entry name" value="PROGRAMMED CELL DEATH PROTEIN 7"/>
    <property type="match status" value="1"/>
</dbReference>
<dbReference type="RefSeq" id="XP_002938405.3">
    <property type="nucleotide sequence ID" value="XM_002938359.5"/>
</dbReference>
<reference evidence="2" key="2">
    <citation type="submission" date="2020-05" db="UniProtKB">
        <authorList>
            <consortium name="Ensembl"/>
        </authorList>
    </citation>
    <scope>IDENTIFICATION</scope>
</reference>
<evidence type="ECO:0000313" key="3">
    <source>
        <dbReference type="Proteomes" id="UP000008143"/>
    </source>
</evidence>
<dbReference type="GeneID" id="100489977"/>
<evidence type="ECO:0000256" key="1">
    <source>
        <dbReference type="SAM" id="MobiDB-lite"/>
    </source>
</evidence>
<dbReference type="OMA" id="TESWTEH"/>
<dbReference type="InterPro" id="IPR031974">
    <property type="entry name" value="PDCD7"/>
</dbReference>
<reference evidence="4" key="3">
    <citation type="submission" date="2025-04" db="UniProtKB">
        <authorList>
            <consortium name="RefSeq"/>
        </authorList>
    </citation>
    <scope>IDENTIFICATION</scope>
    <source>
        <strain evidence="4">Nigerian</strain>
        <tissue evidence="4">Liver and blood</tissue>
    </source>
</reference>
<dbReference type="AlphaFoldDB" id="A0A6I8SU86"/>